<evidence type="ECO:0000313" key="1">
    <source>
        <dbReference type="EMBL" id="KAJ7386728.1"/>
    </source>
</evidence>
<name>A0A9X0D5S7_9CNID</name>
<dbReference type="Proteomes" id="UP001163046">
    <property type="component" value="Unassembled WGS sequence"/>
</dbReference>
<evidence type="ECO:0000313" key="2">
    <source>
        <dbReference type="Proteomes" id="UP001163046"/>
    </source>
</evidence>
<sequence>MLLTLEDGEFTDEIEMENRCIVAALPLVLGEKETAKYQPGVNFWKIVPNDSEMDAKQEVEMTTEPRLISTGGSFDDIQSLVNGMNDCMSFQETEHFNCNHNINCQLLCIKC</sequence>
<dbReference type="EMBL" id="MU825875">
    <property type="protein sequence ID" value="KAJ7386728.1"/>
    <property type="molecule type" value="Genomic_DNA"/>
</dbReference>
<keyword evidence="2" id="KW-1185">Reference proteome</keyword>
<protein>
    <submittedName>
        <fullName evidence="1">Uncharacterized protein</fullName>
    </submittedName>
</protein>
<organism evidence="1 2">
    <name type="scientific">Desmophyllum pertusum</name>
    <dbReference type="NCBI Taxonomy" id="174260"/>
    <lineage>
        <taxon>Eukaryota</taxon>
        <taxon>Metazoa</taxon>
        <taxon>Cnidaria</taxon>
        <taxon>Anthozoa</taxon>
        <taxon>Hexacorallia</taxon>
        <taxon>Scleractinia</taxon>
        <taxon>Caryophylliina</taxon>
        <taxon>Caryophylliidae</taxon>
        <taxon>Desmophyllum</taxon>
    </lineage>
</organism>
<dbReference type="AlphaFoldDB" id="A0A9X0D5S7"/>
<comment type="caution">
    <text evidence="1">The sequence shown here is derived from an EMBL/GenBank/DDBJ whole genome shotgun (WGS) entry which is preliminary data.</text>
</comment>
<gene>
    <name evidence="1" type="ORF">OS493_006740</name>
</gene>
<reference evidence="1" key="1">
    <citation type="submission" date="2023-01" db="EMBL/GenBank/DDBJ databases">
        <title>Genome assembly of the deep-sea coral Lophelia pertusa.</title>
        <authorList>
            <person name="Herrera S."/>
            <person name="Cordes E."/>
        </authorList>
    </citation>
    <scope>NUCLEOTIDE SEQUENCE</scope>
    <source>
        <strain evidence="1">USNM1676648</strain>
        <tissue evidence="1">Polyp</tissue>
    </source>
</reference>
<proteinExistence type="predicted"/>
<dbReference type="OrthoDB" id="5980942at2759"/>
<accession>A0A9X0D5S7</accession>